<dbReference type="PANTHER" id="PTHR43785">
    <property type="entry name" value="GAMMA-GLUTAMYLPUTRESCINE SYNTHETASE"/>
    <property type="match status" value="1"/>
</dbReference>
<dbReference type="SUPFAM" id="SSF54368">
    <property type="entry name" value="Glutamine synthetase, N-terminal domain"/>
    <property type="match status" value="1"/>
</dbReference>
<dbReference type="Proteomes" id="UP000641853">
    <property type="component" value="Unassembled WGS sequence"/>
</dbReference>
<dbReference type="PROSITE" id="PS51987">
    <property type="entry name" value="GS_CATALYTIC"/>
    <property type="match status" value="1"/>
</dbReference>
<evidence type="ECO:0000256" key="5">
    <source>
        <dbReference type="SAM" id="MobiDB-lite"/>
    </source>
</evidence>
<evidence type="ECO:0000259" key="6">
    <source>
        <dbReference type="PROSITE" id="PS51987"/>
    </source>
</evidence>
<dbReference type="Gene3D" id="3.10.20.70">
    <property type="entry name" value="Glutamine synthetase, N-terminal domain"/>
    <property type="match status" value="1"/>
</dbReference>
<dbReference type="InterPro" id="IPR014746">
    <property type="entry name" value="Gln_synth/guanido_kin_cat_dom"/>
</dbReference>
<feature type="domain" description="GS catalytic" evidence="6">
    <location>
        <begin position="144"/>
        <end position="468"/>
    </location>
</feature>
<keyword evidence="2" id="KW-0436">Ligase</keyword>
<dbReference type="SMART" id="SM01230">
    <property type="entry name" value="Gln-synt_C"/>
    <property type="match status" value="1"/>
</dbReference>
<dbReference type="EMBL" id="JACBAG010001858">
    <property type="protein sequence ID" value="KAF7179577.1"/>
    <property type="molecule type" value="Genomic_DNA"/>
</dbReference>
<dbReference type="GO" id="GO:0006542">
    <property type="term" value="P:glutamine biosynthetic process"/>
    <property type="evidence" value="ECO:0007669"/>
    <property type="project" value="InterPro"/>
</dbReference>
<evidence type="ECO:0000256" key="3">
    <source>
        <dbReference type="PROSITE-ProRule" id="PRU01331"/>
    </source>
</evidence>
<organism evidence="7 8">
    <name type="scientific">Aspergillus felis</name>
    <dbReference type="NCBI Taxonomy" id="1287682"/>
    <lineage>
        <taxon>Eukaryota</taxon>
        <taxon>Fungi</taxon>
        <taxon>Dikarya</taxon>
        <taxon>Ascomycota</taxon>
        <taxon>Pezizomycotina</taxon>
        <taxon>Eurotiomycetes</taxon>
        <taxon>Eurotiomycetidae</taxon>
        <taxon>Eurotiales</taxon>
        <taxon>Aspergillaceae</taxon>
        <taxon>Aspergillus</taxon>
        <taxon>Aspergillus subgen. Fumigati</taxon>
    </lineage>
</organism>
<evidence type="ECO:0000256" key="4">
    <source>
        <dbReference type="RuleBase" id="RU000384"/>
    </source>
</evidence>
<keyword evidence="8" id="KW-1185">Reference proteome</keyword>
<dbReference type="Gene3D" id="3.30.590.10">
    <property type="entry name" value="Glutamine synthetase/guanido kinase, catalytic domain"/>
    <property type="match status" value="1"/>
</dbReference>
<reference evidence="7" key="1">
    <citation type="submission" date="2020-06" db="EMBL/GenBank/DDBJ databases">
        <title>Draft genome sequences of strains closely related to Aspergillus parafelis and Aspergillus hiratsukae.</title>
        <authorList>
            <person name="Dos Santos R.A.C."/>
            <person name="Rivero-Menendez O."/>
            <person name="Steenwyk J.L."/>
            <person name="Mead M.E."/>
            <person name="Goldman G.H."/>
            <person name="Alastruey-Izquierdo A."/>
            <person name="Rokas A."/>
        </authorList>
    </citation>
    <scope>NUCLEOTIDE SEQUENCE</scope>
    <source>
        <strain evidence="7">CNM-CM7691</strain>
    </source>
</reference>
<feature type="region of interest" description="Disordered" evidence="5">
    <location>
        <begin position="386"/>
        <end position="413"/>
    </location>
</feature>
<sequence>MTFSKFVADPRTIPVLTCPIEHGPGSNAQERIEDFLSSHHSVRYIRFQWQDHSGVLRARLVPVGRAKEIAAGSQILHVPPIAFQCIVDNNLHPETSPIGNYWLFPDWRSLRTRPTFDSSYATVMCCLVEQDHPARPGPNWHHCPRSALATIVHKAASRFKTTFLIGFEVEFEFMKSSANGDLVPASLGLGRFAVAGLRDPCFSVVEEAVQVLLDAGVLIDAFQTEGRCGQYEISLSPLQPLPAIDQLVQVHDTLKHIGRHHGLVVTMFPRPITGRRQACGQHTHISIHPPARHDWFLAGVLQRLPALCALTLPYEFSYERVQPYLAGEVVGWGTENREVPIRQVAIGHWELRCVDGTANMYLALAAILSAGLLGIANQEPLSWPDLSFSSPAHNNDKGGAENATDPQPSQLPRSMEGALDELARNHDELETMMESQVIQHYINIKRFELARLREWDPQKIRELLVELF</sequence>
<dbReference type="InterPro" id="IPR036651">
    <property type="entry name" value="Gln_synt_N_sf"/>
</dbReference>
<comment type="similarity">
    <text evidence="3 4">Belongs to the glutamine synthetase family.</text>
</comment>
<proteinExistence type="inferred from homology"/>
<comment type="caution">
    <text evidence="7">The sequence shown here is derived from an EMBL/GenBank/DDBJ whole genome shotgun (WGS) entry which is preliminary data.</text>
</comment>
<accession>A0A8H6V6I7</accession>
<evidence type="ECO:0000313" key="7">
    <source>
        <dbReference type="EMBL" id="KAF7179577.1"/>
    </source>
</evidence>
<gene>
    <name evidence="7" type="ORF">CNMCM7691_008625</name>
</gene>
<dbReference type="PANTHER" id="PTHR43785:SF2">
    <property type="entry name" value="TYPE-1 GLUTAMINE SYNTHETASE 1"/>
    <property type="match status" value="1"/>
</dbReference>
<evidence type="ECO:0000256" key="2">
    <source>
        <dbReference type="ARBA" id="ARBA00022598"/>
    </source>
</evidence>
<evidence type="ECO:0000256" key="1">
    <source>
        <dbReference type="ARBA" id="ARBA00021364"/>
    </source>
</evidence>
<dbReference type="GO" id="GO:0004356">
    <property type="term" value="F:glutamine synthetase activity"/>
    <property type="evidence" value="ECO:0007669"/>
    <property type="project" value="InterPro"/>
</dbReference>
<name>A0A8H6V6I7_9EURO</name>
<dbReference type="Pfam" id="PF00120">
    <property type="entry name" value="Gln-synt_C"/>
    <property type="match status" value="1"/>
</dbReference>
<dbReference type="SUPFAM" id="SSF55931">
    <property type="entry name" value="Glutamine synthetase/guanido kinase"/>
    <property type="match status" value="1"/>
</dbReference>
<protein>
    <recommendedName>
        <fullName evidence="1">Glutamine synthetase</fullName>
    </recommendedName>
</protein>
<evidence type="ECO:0000313" key="8">
    <source>
        <dbReference type="Proteomes" id="UP000641853"/>
    </source>
</evidence>
<dbReference type="InterPro" id="IPR008146">
    <property type="entry name" value="Gln_synth_cat_dom"/>
</dbReference>
<dbReference type="AlphaFoldDB" id="A0A8H6V6I7"/>